<evidence type="ECO:0000256" key="1">
    <source>
        <dbReference type="SAM" id="Phobius"/>
    </source>
</evidence>
<comment type="caution">
    <text evidence="2">The sequence shown here is derived from an EMBL/GenBank/DDBJ whole genome shotgun (WGS) entry which is preliminary data.</text>
</comment>
<dbReference type="AlphaFoldDB" id="A0A4Z1T5A8"/>
<proteinExistence type="predicted"/>
<organism evidence="2 3">
    <name type="scientific">Giardia muris</name>
    <dbReference type="NCBI Taxonomy" id="5742"/>
    <lineage>
        <taxon>Eukaryota</taxon>
        <taxon>Metamonada</taxon>
        <taxon>Diplomonadida</taxon>
        <taxon>Hexamitidae</taxon>
        <taxon>Giardiinae</taxon>
        <taxon>Giardia</taxon>
    </lineage>
</organism>
<gene>
    <name evidence="2" type="ORF">GMRT_12059</name>
</gene>
<protein>
    <submittedName>
        <fullName evidence="2">Uncharacterized protein</fullName>
    </submittedName>
</protein>
<keyword evidence="3" id="KW-1185">Reference proteome</keyword>
<sequence length="180" mass="19423">MDDVYVVYRVAFDGLARTIIERLAARDALGPAYGRLLAGCRGIDDVFELASYPTPERERVARVITRAMEERRLGLRDYAAYRALVRARRRNGDSDGGEPSVLARVVSAEAFAAAAPDAAAVYSAYEEALGRARPRPLPFSLLRGGALAPAVAAALMAAAALSVLHGPRLVDWGRVWLASR</sequence>
<dbReference type="Proteomes" id="UP000315496">
    <property type="component" value="Chromosome 3"/>
</dbReference>
<evidence type="ECO:0000313" key="2">
    <source>
        <dbReference type="EMBL" id="TNJ27699.1"/>
    </source>
</evidence>
<dbReference type="EMBL" id="VDLU01000003">
    <property type="protein sequence ID" value="TNJ27699.1"/>
    <property type="molecule type" value="Genomic_DNA"/>
</dbReference>
<evidence type="ECO:0000313" key="3">
    <source>
        <dbReference type="Proteomes" id="UP000315496"/>
    </source>
</evidence>
<dbReference type="VEuPathDB" id="GiardiaDB:GMRT_12059"/>
<reference evidence="2 3" key="1">
    <citation type="submission" date="2019-05" db="EMBL/GenBank/DDBJ databases">
        <title>The compact genome of Giardia muris reveals important steps in the evolution of intestinal protozoan parasites.</title>
        <authorList>
            <person name="Xu F."/>
            <person name="Jimenez-Gonzalez A."/>
            <person name="Einarsson E."/>
            <person name="Astvaldsson A."/>
            <person name="Peirasmaki D."/>
            <person name="Eckmann L."/>
            <person name="Andersson J.O."/>
            <person name="Svard S.G."/>
            <person name="Jerlstrom-Hultqvist J."/>
        </authorList>
    </citation>
    <scope>NUCLEOTIDE SEQUENCE [LARGE SCALE GENOMIC DNA]</scope>
    <source>
        <strain evidence="2 3">Roberts-Thomson</strain>
    </source>
</reference>
<accession>A0A4Z1T5A8</accession>
<keyword evidence="1" id="KW-0812">Transmembrane</keyword>
<feature type="transmembrane region" description="Helical" evidence="1">
    <location>
        <begin position="141"/>
        <end position="164"/>
    </location>
</feature>
<name>A0A4Z1T5A8_GIAMU</name>
<keyword evidence="1" id="KW-0472">Membrane</keyword>
<keyword evidence="1" id="KW-1133">Transmembrane helix</keyword>